<sequence length="286" mass="33695">MRFAQAQMNVLQSLHLCFCSLPTTCDKQTASMACFVGAPSTRLKDMPLHVKPHVIGNLNLPEFFKLELAPQRETDLQHALRWVQPSECYNGITKRLHLIKRPHKLCMEERHLQTLYDVRKFVALDTLRPGSTRSLSHQRFGNFSVSEDGRPWQCSRWVIALPAKWRRRARRPLRTSPHSKWHYATLMFAKPFCDTPKWHYATLMFGKPFCETPKWHYATLMCGKPFCDTPKWHYATVMFAKPFCETPKWHYATLMCGKPFCETPKWHYATVMFAKPFCDTPKWHYR</sequence>
<dbReference type="EMBL" id="CYKH01001182">
    <property type="protein sequence ID" value="CUG85680.1"/>
    <property type="molecule type" value="Genomic_DNA"/>
</dbReference>
<accession>A0A0S4J786</accession>
<organism evidence="1 2">
    <name type="scientific">Bodo saltans</name>
    <name type="common">Flagellated protozoan</name>
    <dbReference type="NCBI Taxonomy" id="75058"/>
    <lineage>
        <taxon>Eukaryota</taxon>
        <taxon>Discoba</taxon>
        <taxon>Euglenozoa</taxon>
        <taxon>Kinetoplastea</taxon>
        <taxon>Metakinetoplastina</taxon>
        <taxon>Eubodonida</taxon>
        <taxon>Bodonidae</taxon>
        <taxon>Bodo</taxon>
    </lineage>
</organism>
<evidence type="ECO:0000313" key="1">
    <source>
        <dbReference type="EMBL" id="CUG85680.1"/>
    </source>
</evidence>
<evidence type="ECO:0000313" key="2">
    <source>
        <dbReference type="Proteomes" id="UP000051952"/>
    </source>
</evidence>
<dbReference type="Proteomes" id="UP000051952">
    <property type="component" value="Unassembled WGS sequence"/>
</dbReference>
<protein>
    <submittedName>
        <fullName evidence="1">Uncharacterized protein</fullName>
    </submittedName>
</protein>
<dbReference type="AlphaFoldDB" id="A0A0S4J786"/>
<name>A0A0S4J786_BODSA</name>
<proteinExistence type="predicted"/>
<keyword evidence="2" id="KW-1185">Reference proteome</keyword>
<gene>
    <name evidence="1" type="ORF">BSAL_90405c</name>
</gene>
<reference evidence="2" key="1">
    <citation type="submission" date="2015-09" db="EMBL/GenBank/DDBJ databases">
        <authorList>
            <consortium name="Pathogen Informatics"/>
        </authorList>
    </citation>
    <scope>NUCLEOTIDE SEQUENCE [LARGE SCALE GENOMIC DNA]</scope>
    <source>
        <strain evidence="2">Lake Konstanz</strain>
    </source>
</reference>
<dbReference type="VEuPathDB" id="TriTrypDB:BSAL_90405c"/>